<dbReference type="Pfam" id="PF05180">
    <property type="entry name" value="zf-DNL"/>
    <property type="match status" value="1"/>
</dbReference>
<dbReference type="EMBL" id="CM010718">
    <property type="protein sequence ID" value="RZC58352.1"/>
    <property type="molecule type" value="Genomic_DNA"/>
</dbReference>
<dbReference type="InterPro" id="IPR007853">
    <property type="entry name" value="Znf_DNL-typ"/>
</dbReference>
<dbReference type="AlphaFoldDB" id="A0A4Y7JE78"/>
<dbReference type="InterPro" id="IPR024158">
    <property type="entry name" value="Mt_import_TIM15"/>
</dbReference>
<dbReference type="GO" id="GO:0008270">
    <property type="term" value="F:zinc ion binding"/>
    <property type="evidence" value="ECO:0007669"/>
    <property type="project" value="UniProtKB-KW"/>
</dbReference>
<protein>
    <recommendedName>
        <fullName evidence="2">DNL-type domain-containing protein</fullName>
    </recommendedName>
</protein>
<evidence type="ECO:0000313" key="3">
    <source>
        <dbReference type="EMBL" id="RZC58352.1"/>
    </source>
</evidence>
<dbReference type="GO" id="GO:0050821">
    <property type="term" value="P:protein stabilization"/>
    <property type="evidence" value="ECO:0007669"/>
    <property type="project" value="TreeGrafter"/>
</dbReference>
<keyword evidence="4" id="KW-1185">Reference proteome</keyword>
<dbReference type="OrthoDB" id="512667at2759"/>
<dbReference type="GO" id="GO:0030150">
    <property type="term" value="P:protein import into mitochondrial matrix"/>
    <property type="evidence" value="ECO:0007669"/>
    <property type="project" value="TreeGrafter"/>
</dbReference>
<reference evidence="3 4" key="1">
    <citation type="journal article" date="2018" name="Science">
        <title>The opium poppy genome and morphinan production.</title>
        <authorList>
            <person name="Guo L."/>
            <person name="Winzer T."/>
            <person name="Yang X."/>
            <person name="Li Y."/>
            <person name="Ning Z."/>
            <person name="He Z."/>
            <person name="Teodor R."/>
            <person name="Lu Y."/>
            <person name="Bowser T.A."/>
            <person name="Graham I.A."/>
            <person name="Ye K."/>
        </authorList>
    </citation>
    <scope>NUCLEOTIDE SEQUENCE [LARGE SCALE GENOMIC DNA]</scope>
    <source>
        <strain evidence="4">cv. HN1</strain>
        <tissue evidence="3">Leaves</tissue>
    </source>
</reference>
<keyword evidence="1" id="KW-0863">Zinc-finger</keyword>
<dbReference type="PANTHER" id="PTHR20922">
    <property type="entry name" value="DNL-TYPE ZINC FINGER PROTEIN"/>
    <property type="match status" value="1"/>
</dbReference>
<name>A0A4Y7JE78_PAPSO</name>
<evidence type="ECO:0000313" key="4">
    <source>
        <dbReference type="Proteomes" id="UP000316621"/>
    </source>
</evidence>
<dbReference type="PANTHER" id="PTHR20922:SF19">
    <property type="entry name" value="F24J5.3"/>
    <property type="match status" value="1"/>
</dbReference>
<accession>A0A4Y7JE78</accession>
<dbReference type="Gramene" id="RZC58352">
    <property type="protein sequence ID" value="RZC58352"/>
    <property type="gene ID" value="C5167_005644"/>
</dbReference>
<dbReference type="PROSITE" id="PS51501">
    <property type="entry name" value="ZF_DNL"/>
    <property type="match status" value="1"/>
</dbReference>
<evidence type="ECO:0000259" key="2">
    <source>
        <dbReference type="PROSITE" id="PS51501"/>
    </source>
</evidence>
<gene>
    <name evidence="3" type="ORF">C5167_005644</name>
</gene>
<dbReference type="Proteomes" id="UP000316621">
    <property type="component" value="Chromosome 4"/>
</dbReference>
<dbReference type="STRING" id="3469.A0A4Y7JE78"/>
<dbReference type="GO" id="GO:0005739">
    <property type="term" value="C:mitochondrion"/>
    <property type="evidence" value="ECO:0007669"/>
    <property type="project" value="TreeGrafter"/>
</dbReference>
<dbReference type="GO" id="GO:0051087">
    <property type="term" value="F:protein-folding chaperone binding"/>
    <property type="evidence" value="ECO:0007669"/>
    <property type="project" value="TreeGrafter"/>
</dbReference>
<sequence>MATIITFGGTLTFSSPSSATSCFSKSRVKSSNCFFIKPSNVSAPNIPSLSLSRRRISHREGVALSSNTRRFPKLISSCMGTDMSDSPKEATIDLKLPRRSLSVQFTCNQCGESTKRLVNRVAFERGTIFVQCAGCLKHHKLVDNLGLIVEYDFREEENMDLGSNQD</sequence>
<evidence type="ECO:0000256" key="1">
    <source>
        <dbReference type="PROSITE-ProRule" id="PRU00834"/>
    </source>
</evidence>
<feature type="domain" description="DNL-type" evidence="2">
    <location>
        <begin position="96"/>
        <end position="166"/>
    </location>
</feature>
<dbReference type="GO" id="GO:0006457">
    <property type="term" value="P:protein folding"/>
    <property type="evidence" value="ECO:0007669"/>
    <property type="project" value="TreeGrafter"/>
</dbReference>
<organism evidence="3 4">
    <name type="scientific">Papaver somniferum</name>
    <name type="common">Opium poppy</name>
    <dbReference type="NCBI Taxonomy" id="3469"/>
    <lineage>
        <taxon>Eukaryota</taxon>
        <taxon>Viridiplantae</taxon>
        <taxon>Streptophyta</taxon>
        <taxon>Embryophyta</taxon>
        <taxon>Tracheophyta</taxon>
        <taxon>Spermatophyta</taxon>
        <taxon>Magnoliopsida</taxon>
        <taxon>Ranunculales</taxon>
        <taxon>Papaveraceae</taxon>
        <taxon>Papaveroideae</taxon>
        <taxon>Papaver</taxon>
    </lineage>
</organism>
<keyword evidence="1" id="KW-0862">Zinc</keyword>
<keyword evidence="1" id="KW-0479">Metal-binding</keyword>
<proteinExistence type="predicted"/>